<dbReference type="KEGG" id="hvg:123406030"/>
<dbReference type="RefSeq" id="XP_044955468.1">
    <property type="nucleotide sequence ID" value="XM_045099533.1"/>
</dbReference>
<dbReference type="GeneID" id="123406030"/>
<dbReference type="OrthoDB" id="10278480at2759"/>
<proteinExistence type="evidence at transcript level"/>
<dbReference type="OMA" id="DKCMEPC"/>
<sequence length="232" mass="24677">MASTAALQAAIVCTLLLFAGQLLPTATPAPEAPFRCAPGDAKCLACVDKCMEPCRRDPTQCRVTLRCEPQCAAHSSSPPPPPPPPEVPFRCAPGDAKCLACVNKCIEPCRRDPTQCRVTLLCEPQCAAHSSSPPPPSRESGTCARTNAKCLACVKKCGDRCRRDPTQCRMTMYCEPGCAIQTSSHRPPKDICGPAKGKCVSCVNKCRETCQGDPISCGGLLDCEKGCAHQKQ</sequence>
<name>F2D2M5_HORVV</name>
<dbReference type="AlphaFoldDB" id="F2D2M5"/>
<evidence type="ECO:0000313" key="1">
    <source>
        <dbReference type="EMBL" id="BAJ89346.1"/>
    </source>
</evidence>
<protein>
    <submittedName>
        <fullName evidence="1">Predicted protein</fullName>
    </submittedName>
</protein>
<dbReference type="ExpressionAtlas" id="F2D2M5">
    <property type="expression patterns" value="baseline"/>
</dbReference>
<dbReference type="InParanoid" id="F2D2M5"/>
<dbReference type="EMBL" id="AK358132">
    <property type="protein sequence ID" value="BAJ89346.1"/>
    <property type="molecule type" value="mRNA"/>
</dbReference>
<reference evidence="1" key="1">
    <citation type="journal article" date="2011" name="Plant Physiol.">
        <title>Comprehensive sequence analysis of 24,783 barley full-length cDNAs derived from 12 clone libraries.</title>
        <authorList>
            <person name="Matsumoto T."/>
            <person name="Tanaka T."/>
            <person name="Sakai H."/>
            <person name="Amano N."/>
            <person name="Kanamori H."/>
            <person name="Kurita K."/>
            <person name="Kikuta A."/>
            <person name="Kamiya K."/>
            <person name="Yamamoto M."/>
            <person name="Ikawa H."/>
            <person name="Fujii N."/>
            <person name="Hori K."/>
            <person name="Itoh T."/>
            <person name="Sato K."/>
        </authorList>
    </citation>
    <scope>NUCLEOTIDE SEQUENCE</scope>
    <source>
        <tissue evidence="1">Shoot</tissue>
    </source>
</reference>
<accession>F2D2M5</accession>
<organism evidence="1">
    <name type="scientific">Hordeum vulgare subsp. vulgare</name>
    <name type="common">Domesticated barley</name>
    <dbReference type="NCBI Taxonomy" id="112509"/>
    <lineage>
        <taxon>Eukaryota</taxon>
        <taxon>Viridiplantae</taxon>
        <taxon>Streptophyta</taxon>
        <taxon>Embryophyta</taxon>
        <taxon>Tracheophyta</taxon>
        <taxon>Spermatophyta</taxon>
        <taxon>Magnoliopsida</taxon>
        <taxon>Liliopsida</taxon>
        <taxon>Poales</taxon>
        <taxon>Poaceae</taxon>
        <taxon>BOP clade</taxon>
        <taxon>Pooideae</taxon>
        <taxon>Triticodae</taxon>
        <taxon>Triticeae</taxon>
        <taxon>Hordeinae</taxon>
        <taxon>Hordeum</taxon>
    </lineage>
</organism>